<accession>A0A136JAP2</accession>
<gene>
    <name evidence="1" type="ORF">Micbo1qcDRAFT_159312</name>
</gene>
<dbReference type="EMBL" id="KQ964247">
    <property type="protein sequence ID" value="KXJ94247.1"/>
    <property type="molecule type" value="Genomic_DNA"/>
</dbReference>
<evidence type="ECO:0000313" key="1">
    <source>
        <dbReference type="EMBL" id="KXJ94247.1"/>
    </source>
</evidence>
<reference evidence="2" key="1">
    <citation type="submission" date="2016-02" db="EMBL/GenBank/DDBJ databases">
        <title>Draft genome sequence of Microdochium bolleyi, a fungal endophyte of beachgrass.</title>
        <authorList>
            <consortium name="DOE Joint Genome Institute"/>
            <person name="David A.S."/>
            <person name="May G."/>
            <person name="Haridas S."/>
            <person name="Lim J."/>
            <person name="Wang M."/>
            <person name="Labutti K."/>
            <person name="Lipzen A."/>
            <person name="Barry K."/>
            <person name="Grigoriev I.V."/>
        </authorList>
    </citation>
    <scope>NUCLEOTIDE SEQUENCE [LARGE SCALE GENOMIC DNA]</scope>
    <source>
        <strain evidence="2">J235TASD1</strain>
    </source>
</reference>
<dbReference type="STRING" id="196109.A0A136JAP2"/>
<dbReference type="Proteomes" id="UP000070501">
    <property type="component" value="Unassembled WGS sequence"/>
</dbReference>
<dbReference type="AlphaFoldDB" id="A0A136JAP2"/>
<keyword evidence="2" id="KW-1185">Reference proteome</keyword>
<feature type="non-terminal residue" evidence="1">
    <location>
        <position position="79"/>
    </location>
</feature>
<protein>
    <submittedName>
        <fullName evidence="1">Uncharacterized protein</fullName>
    </submittedName>
</protein>
<sequence>MVDSNDVPLSDAFAFLKTEIYPLVRDSESYIPQIFYTVVSKLVDKAINAKAADMTSMALPSAADIFRVYADLGELKPHR</sequence>
<dbReference type="InParanoid" id="A0A136JAP2"/>
<organism evidence="1 2">
    <name type="scientific">Microdochium bolleyi</name>
    <dbReference type="NCBI Taxonomy" id="196109"/>
    <lineage>
        <taxon>Eukaryota</taxon>
        <taxon>Fungi</taxon>
        <taxon>Dikarya</taxon>
        <taxon>Ascomycota</taxon>
        <taxon>Pezizomycotina</taxon>
        <taxon>Sordariomycetes</taxon>
        <taxon>Xylariomycetidae</taxon>
        <taxon>Xylariales</taxon>
        <taxon>Microdochiaceae</taxon>
        <taxon>Microdochium</taxon>
    </lineage>
</organism>
<evidence type="ECO:0000313" key="2">
    <source>
        <dbReference type="Proteomes" id="UP000070501"/>
    </source>
</evidence>
<proteinExistence type="predicted"/>
<name>A0A136JAP2_9PEZI</name>